<gene>
    <name evidence="1" type="ORF">L1987_43190</name>
</gene>
<reference evidence="2" key="1">
    <citation type="journal article" date="2022" name="Mol. Ecol. Resour.">
        <title>The genomes of chicory, endive, great burdock and yacon provide insights into Asteraceae palaeo-polyploidization history and plant inulin production.</title>
        <authorList>
            <person name="Fan W."/>
            <person name="Wang S."/>
            <person name="Wang H."/>
            <person name="Wang A."/>
            <person name="Jiang F."/>
            <person name="Liu H."/>
            <person name="Zhao H."/>
            <person name="Xu D."/>
            <person name="Zhang Y."/>
        </authorList>
    </citation>
    <scope>NUCLEOTIDE SEQUENCE [LARGE SCALE GENOMIC DNA]</scope>
    <source>
        <strain evidence="2">cv. Yunnan</strain>
    </source>
</reference>
<organism evidence="1 2">
    <name type="scientific">Smallanthus sonchifolius</name>
    <dbReference type="NCBI Taxonomy" id="185202"/>
    <lineage>
        <taxon>Eukaryota</taxon>
        <taxon>Viridiplantae</taxon>
        <taxon>Streptophyta</taxon>
        <taxon>Embryophyta</taxon>
        <taxon>Tracheophyta</taxon>
        <taxon>Spermatophyta</taxon>
        <taxon>Magnoliopsida</taxon>
        <taxon>eudicotyledons</taxon>
        <taxon>Gunneridae</taxon>
        <taxon>Pentapetalae</taxon>
        <taxon>asterids</taxon>
        <taxon>campanulids</taxon>
        <taxon>Asterales</taxon>
        <taxon>Asteraceae</taxon>
        <taxon>Asteroideae</taxon>
        <taxon>Heliantheae alliance</taxon>
        <taxon>Millerieae</taxon>
        <taxon>Smallanthus</taxon>
    </lineage>
</organism>
<name>A0ACB9GM05_9ASTR</name>
<dbReference type="Proteomes" id="UP001056120">
    <property type="component" value="Linkage Group LG14"/>
</dbReference>
<dbReference type="EMBL" id="CM042031">
    <property type="protein sequence ID" value="KAI3784098.1"/>
    <property type="molecule type" value="Genomic_DNA"/>
</dbReference>
<sequence length="212" mass="23536">MGSCGSGILGEVTDDHTGEREGCSYKTGLLLIVAQLLKTSSFTTKANIAEVVGASAIVIINNRTGAAMEEGKVSKYGFEIVKAFSNNHLDLRPSYFSIFKGNENGEKDRYSLIRDPNDFQQGIYDKTLSCFGCGVRWYYAAFLYFGNYYLQDPRERAGLAASAIAINAVDGMKLYDELFNDYGVRKMVSLVNDLRATGRWDLFQGKSPMFSR</sequence>
<proteinExistence type="predicted"/>
<comment type="caution">
    <text evidence="1">The sequence shown here is derived from an EMBL/GenBank/DDBJ whole genome shotgun (WGS) entry which is preliminary data.</text>
</comment>
<accession>A0ACB9GM05</accession>
<reference evidence="1 2" key="2">
    <citation type="journal article" date="2022" name="Mol. Ecol. Resour.">
        <title>The genomes of chicory, endive, great burdock and yacon provide insights into Asteraceae paleo-polyploidization history and plant inulin production.</title>
        <authorList>
            <person name="Fan W."/>
            <person name="Wang S."/>
            <person name="Wang H."/>
            <person name="Wang A."/>
            <person name="Jiang F."/>
            <person name="Liu H."/>
            <person name="Zhao H."/>
            <person name="Xu D."/>
            <person name="Zhang Y."/>
        </authorList>
    </citation>
    <scope>NUCLEOTIDE SEQUENCE [LARGE SCALE GENOMIC DNA]</scope>
    <source>
        <strain evidence="2">cv. Yunnan</strain>
        <tissue evidence="1">Leaves</tissue>
    </source>
</reference>
<evidence type="ECO:0000313" key="1">
    <source>
        <dbReference type="EMBL" id="KAI3784098.1"/>
    </source>
</evidence>
<evidence type="ECO:0000313" key="2">
    <source>
        <dbReference type="Proteomes" id="UP001056120"/>
    </source>
</evidence>
<keyword evidence="2" id="KW-1185">Reference proteome</keyword>
<protein>
    <submittedName>
        <fullName evidence="1">Uncharacterized protein</fullName>
    </submittedName>
</protein>